<accession>A0ABS7TXP8</accession>
<evidence type="ECO:0000313" key="2">
    <source>
        <dbReference type="Proteomes" id="UP001139031"/>
    </source>
</evidence>
<evidence type="ECO:0000313" key="1">
    <source>
        <dbReference type="EMBL" id="MBZ5712971.1"/>
    </source>
</evidence>
<sequence length="107" mass="11731">MTDRTYRVGDVVAWSEVQDGWLVRDAGSDLWAEPAYALRLAGRGRWVHEERVTDWTLTLEDWPWETGEAAEYGANGVTIVAMNLGGTETAGDLQGLAEAFAERAASS</sequence>
<keyword evidence="2" id="KW-1185">Reference proteome</keyword>
<gene>
    <name evidence="1" type="ORF">K7C98_27350</name>
</gene>
<comment type="caution">
    <text evidence="1">The sequence shown here is derived from an EMBL/GenBank/DDBJ whole genome shotgun (WGS) entry which is preliminary data.</text>
</comment>
<dbReference type="EMBL" id="JAIRAU010000037">
    <property type="protein sequence ID" value="MBZ5712971.1"/>
    <property type="molecule type" value="Genomic_DNA"/>
</dbReference>
<dbReference type="Proteomes" id="UP001139031">
    <property type="component" value="Unassembled WGS sequence"/>
</dbReference>
<organism evidence="1 2">
    <name type="scientific">Nannocystis pusilla</name>
    <dbReference type="NCBI Taxonomy" id="889268"/>
    <lineage>
        <taxon>Bacteria</taxon>
        <taxon>Pseudomonadati</taxon>
        <taxon>Myxococcota</taxon>
        <taxon>Polyangia</taxon>
        <taxon>Nannocystales</taxon>
        <taxon>Nannocystaceae</taxon>
        <taxon>Nannocystis</taxon>
    </lineage>
</organism>
<dbReference type="RefSeq" id="WP_224194724.1">
    <property type="nucleotide sequence ID" value="NZ_JAIRAU010000037.1"/>
</dbReference>
<reference evidence="1" key="1">
    <citation type="submission" date="2021-08" db="EMBL/GenBank/DDBJ databases">
        <authorList>
            <person name="Stevens D.C."/>
        </authorList>
    </citation>
    <scope>NUCLEOTIDE SEQUENCE</scope>
    <source>
        <strain evidence="1">DSM 53165</strain>
    </source>
</reference>
<protein>
    <submittedName>
        <fullName evidence="1">Uncharacterized protein</fullName>
    </submittedName>
</protein>
<name>A0ABS7TXP8_9BACT</name>
<proteinExistence type="predicted"/>